<organism evidence="2 3">
    <name type="scientific">Prorocentrum cordatum</name>
    <dbReference type="NCBI Taxonomy" id="2364126"/>
    <lineage>
        <taxon>Eukaryota</taxon>
        <taxon>Sar</taxon>
        <taxon>Alveolata</taxon>
        <taxon>Dinophyceae</taxon>
        <taxon>Prorocentrales</taxon>
        <taxon>Prorocentraceae</taxon>
        <taxon>Prorocentrum</taxon>
    </lineage>
</organism>
<feature type="compositionally biased region" description="Low complexity" evidence="1">
    <location>
        <begin position="139"/>
        <end position="153"/>
    </location>
</feature>
<evidence type="ECO:0000256" key="1">
    <source>
        <dbReference type="SAM" id="MobiDB-lite"/>
    </source>
</evidence>
<name>A0ABN9W0U5_9DINO</name>
<dbReference type="EMBL" id="CAUYUJ010017980">
    <property type="protein sequence ID" value="CAK0879605.1"/>
    <property type="molecule type" value="Genomic_DNA"/>
</dbReference>
<protein>
    <submittedName>
        <fullName evidence="2">Uncharacterized protein</fullName>
    </submittedName>
</protein>
<dbReference type="Proteomes" id="UP001189429">
    <property type="component" value="Unassembled WGS sequence"/>
</dbReference>
<reference evidence="2" key="1">
    <citation type="submission" date="2023-10" db="EMBL/GenBank/DDBJ databases">
        <authorList>
            <person name="Chen Y."/>
            <person name="Shah S."/>
            <person name="Dougan E. K."/>
            <person name="Thang M."/>
            <person name="Chan C."/>
        </authorList>
    </citation>
    <scope>NUCLEOTIDE SEQUENCE [LARGE SCALE GENOMIC DNA]</scope>
</reference>
<feature type="compositionally biased region" description="Basic residues" evidence="1">
    <location>
        <begin position="94"/>
        <end position="103"/>
    </location>
</feature>
<proteinExistence type="predicted"/>
<sequence length="191" mass="20211">MNFCCLAIATCDPFASRARARERKADFVIADLSQAPGQEEEEEDALATEASLITRPPWADTASGSEGEAIPVAPTLFSVQGDPAGTPRGAAPRKATRRRRVRHKLAENKGYGKGKGENSTAMCEHSVPATGPLESAACQRQTASAASWSRSTRPNPRDGRDTAISLAESAASTQKRANEGEQVSLPAFGDN</sequence>
<evidence type="ECO:0000313" key="2">
    <source>
        <dbReference type="EMBL" id="CAK0879605.1"/>
    </source>
</evidence>
<keyword evidence="3" id="KW-1185">Reference proteome</keyword>
<feature type="region of interest" description="Disordered" evidence="1">
    <location>
        <begin position="32"/>
        <end position="191"/>
    </location>
</feature>
<accession>A0ABN9W0U5</accession>
<feature type="non-terminal residue" evidence="2">
    <location>
        <position position="191"/>
    </location>
</feature>
<comment type="caution">
    <text evidence="2">The sequence shown here is derived from an EMBL/GenBank/DDBJ whole genome shotgun (WGS) entry which is preliminary data.</text>
</comment>
<evidence type="ECO:0000313" key="3">
    <source>
        <dbReference type="Proteomes" id="UP001189429"/>
    </source>
</evidence>
<gene>
    <name evidence="2" type="ORF">PCOR1329_LOCUS62987</name>
</gene>